<evidence type="ECO:0000313" key="3">
    <source>
        <dbReference type="Proteomes" id="UP001595279"/>
    </source>
</evidence>
<dbReference type="Pfam" id="PF14151">
    <property type="entry name" value="YfhD"/>
    <property type="match status" value="1"/>
</dbReference>
<proteinExistence type="predicted"/>
<evidence type="ECO:0000313" key="2">
    <source>
        <dbReference type="EMBL" id="MFC3041688.1"/>
    </source>
</evidence>
<feature type="region of interest" description="Disordered" evidence="1">
    <location>
        <begin position="1"/>
        <end position="26"/>
    </location>
</feature>
<sequence>MGRDEHNKKKNNFLAQTPKNQVSDGRDIEFAEEFADTADKVAQQRSREADRRAKRK</sequence>
<evidence type="ECO:0000256" key="1">
    <source>
        <dbReference type="SAM" id="MobiDB-lite"/>
    </source>
</evidence>
<comment type="caution">
    <text evidence="2">The sequence shown here is derived from an EMBL/GenBank/DDBJ whole genome shotgun (WGS) entry which is preliminary data.</text>
</comment>
<dbReference type="InterPro" id="IPR025435">
    <property type="entry name" value="YfhD-like"/>
</dbReference>
<organism evidence="2 3">
    <name type="scientific">Virgibacillus xinjiangensis</name>
    <dbReference type="NCBI Taxonomy" id="393090"/>
    <lineage>
        <taxon>Bacteria</taxon>
        <taxon>Bacillati</taxon>
        <taxon>Bacillota</taxon>
        <taxon>Bacilli</taxon>
        <taxon>Bacillales</taxon>
        <taxon>Bacillaceae</taxon>
        <taxon>Virgibacillus</taxon>
    </lineage>
</organism>
<name>A0ABV7D021_9BACI</name>
<gene>
    <name evidence="2" type="ORF">ACFOGI_15695</name>
</gene>
<protein>
    <submittedName>
        <fullName evidence="2">YfhD family protein</fullName>
    </submittedName>
</protein>
<keyword evidence="3" id="KW-1185">Reference proteome</keyword>
<feature type="compositionally biased region" description="Polar residues" evidence="1">
    <location>
        <begin position="13"/>
        <end position="23"/>
    </location>
</feature>
<accession>A0ABV7D021</accession>
<dbReference type="Proteomes" id="UP001595279">
    <property type="component" value="Unassembled WGS sequence"/>
</dbReference>
<reference evidence="3" key="1">
    <citation type="journal article" date="2019" name="Int. J. Syst. Evol. Microbiol.">
        <title>The Global Catalogue of Microorganisms (GCM) 10K type strain sequencing project: providing services to taxonomists for standard genome sequencing and annotation.</title>
        <authorList>
            <consortium name="The Broad Institute Genomics Platform"/>
            <consortium name="The Broad Institute Genome Sequencing Center for Infectious Disease"/>
            <person name="Wu L."/>
            <person name="Ma J."/>
        </authorList>
    </citation>
    <scope>NUCLEOTIDE SEQUENCE [LARGE SCALE GENOMIC DNA]</scope>
    <source>
        <strain evidence="3">KCTC 13128</strain>
    </source>
</reference>
<dbReference type="EMBL" id="JBHRSA010000057">
    <property type="protein sequence ID" value="MFC3041688.1"/>
    <property type="molecule type" value="Genomic_DNA"/>
</dbReference>